<dbReference type="PANTHER" id="PTHR46954:SF1">
    <property type="entry name" value="C2H2-TYPE DOMAIN-CONTAINING PROTEIN"/>
    <property type="match status" value="1"/>
</dbReference>
<dbReference type="AlphaFoldDB" id="A0A819I028"/>
<comment type="caution">
    <text evidence="1">The sequence shown here is derived from an EMBL/GenBank/DDBJ whole genome shotgun (WGS) entry which is preliminary data.</text>
</comment>
<feature type="non-terminal residue" evidence="1">
    <location>
        <position position="1"/>
    </location>
</feature>
<proteinExistence type="predicted"/>
<reference evidence="1" key="1">
    <citation type="submission" date="2021-02" db="EMBL/GenBank/DDBJ databases">
        <authorList>
            <person name="Nowell W R."/>
        </authorList>
    </citation>
    <scope>NUCLEOTIDE SEQUENCE</scope>
</reference>
<dbReference type="PANTHER" id="PTHR46954">
    <property type="entry name" value="C2H2-TYPE DOMAIN-CONTAINING PROTEIN"/>
    <property type="match status" value="1"/>
</dbReference>
<dbReference type="EMBL" id="CAJOAZ010002232">
    <property type="protein sequence ID" value="CAF3908288.1"/>
    <property type="molecule type" value="Genomic_DNA"/>
</dbReference>
<evidence type="ECO:0000313" key="1">
    <source>
        <dbReference type="EMBL" id="CAF3908288.1"/>
    </source>
</evidence>
<accession>A0A819I028</accession>
<sequence length="330" mass="34016">MFPIVYAACLIDTSGNVGYSGPTYIAIRSAKHDKSVSANHRDDFNNLVHLEEFKEVALDHSNKVKTIVIITVDGGPDENPRFPKTLASSIGIFKTHDLDALFMLAHAPDQSASNAVERRMAPLSHDLSDLILPHDHFRTHLDASGSTIDFDLEKQNFKKAGEVLAEVCPNTVVDRYPVVDAYIYGARGVLYLFTASACAPNPCAANGGGGTCTPVAGSTINYQCSACTYVSTSPAANTACPASACALDPCAANGGGGTCTPVAGSTTQYQCSACTYVSTSPAANTACPASACASNPCAANGGGGTCAPVAGSTTNYQCSACTYVSTSPAA</sequence>
<gene>
    <name evidence="1" type="ORF">OXD698_LOCUS24333</name>
</gene>
<organism evidence="1 2">
    <name type="scientific">Adineta steineri</name>
    <dbReference type="NCBI Taxonomy" id="433720"/>
    <lineage>
        <taxon>Eukaryota</taxon>
        <taxon>Metazoa</taxon>
        <taxon>Spiralia</taxon>
        <taxon>Gnathifera</taxon>
        <taxon>Rotifera</taxon>
        <taxon>Eurotatoria</taxon>
        <taxon>Bdelloidea</taxon>
        <taxon>Adinetida</taxon>
        <taxon>Adinetidae</taxon>
        <taxon>Adineta</taxon>
    </lineage>
</organism>
<dbReference type="Proteomes" id="UP000663844">
    <property type="component" value="Unassembled WGS sequence"/>
</dbReference>
<protein>
    <submittedName>
        <fullName evidence="1">Uncharacterized protein</fullName>
    </submittedName>
</protein>
<evidence type="ECO:0000313" key="2">
    <source>
        <dbReference type="Proteomes" id="UP000663844"/>
    </source>
</evidence>
<name>A0A819I028_9BILA</name>